<dbReference type="Pfam" id="PF00871">
    <property type="entry name" value="Acetate_kinase"/>
    <property type="match status" value="1"/>
</dbReference>
<name>A0A2G3DZE8_9FIRM</name>
<evidence type="ECO:0000256" key="5">
    <source>
        <dbReference type="ARBA" id="ARBA00022741"/>
    </source>
</evidence>
<sequence length="368" mass="40335">MGYKIFTLSPGSTSTKLAVFDGDEMLFKANVTHDPQKLKSFKRVNDQKPYRLETILEELKANRIDLHDMDAFAAYSGGLVSTPGGIFPVNDKILEDCTSGRLMEHPAILGAQIIDAFAKEVGVPAYLVNPPDVDEFEDVARLTGMKGIYRESHVHVLNQKEVAMRAAAELGKKYEDCNFVVCHVGGGLSITAQKHGRIVDGNDVLNGEGPCAPNRSGYVPLMPVVKDCFSGKYTLDEMKARISKTGGLISLMGTDDMRIIDQKIDEGDQWAELVMHFFGYQLAKYIGSYACVMEGKVDAIVMTGGASNDKRFIEIVKKYAGWIAPFIIYGGDFEMEALAAGAIRALSGEEATKEYTGIPVWSGFDFEP</sequence>
<dbReference type="AlphaFoldDB" id="A0A2G3DZE8"/>
<keyword evidence="12" id="KW-1185">Reference proteome</keyword>
<dbReference type="HAMAP" id="MF_00542">
    <property type="entry name" value="Butyrate_kinase"/>
    <property type="match status" value="1"/>
</dbReference>
<keyword evidence="7 9" id="KW-0067">ATP-binding</keyword>
<reference evidence="11 12" key="2">
    <citation type="submission" date="2017-10" db="EMBL/GenBank/DDBJ databases">
        <authorList>
            <person name="Banno H."/>
            <person name="Chua N.-H."/>
        </authorList>
    </citation>
    <scope>NUCLEOTIDE SEQUENCE [LARGE SCALE GENOMIC DNA]</scope>
    <source>
        <strain evidence="11 12">JK623</strain>
    </source>
</reference>
<evidence type="ECO:0000313" key="12">
    <source>
        <dbReference type="Proteomes" id="UP000224563"/>
    </source>
</evidence>
<dbReference type="PRINTS" id="PR00471">
    <property type="entry name" value="ACETATEKNASE"/>
</dbReference>
<evidence type="ECO:0000313" key="11">
    <source>
        <dbReference type="EMBL" id="PHU36408.1"/>
    </source>
</evidence>
<dbReference type="NCBIfam" id="NF002834">
    <property type="entry name" value="PRK03011.1-5"/>
    <property type="match status" value="1"/>
</dbReference>
<evidence type="ECO:0000256" key="4">
    <source>
        <dbReference type="ARBA" id="ARBA00022679"/>
    </source>
</evidence>
<dbReference type="GO" id="GO:0005737">
    <property type="term" value="C:cytoplasm"/>
    <property type="evidence" value="ECO:0007669"/>
    <property type="project" value="UniProtKB-SubCell"/>
</dbReference>
<organism evidence="11 12">
    <name type="scientific">Agathobacter ruminis</name>
    <dbReference type="NCBI Taxonomy" id="1712665"/>
    <lineage>
        <taxon>Bacteria</taxon>
        <taxon>Bacillati</taxon>
        <taxon>Bacillota</taxon>
        <taxon>Clostridia</taxon>
        <taxon>Lachnospirales</taxon>
        <taxon>Lachnospiraceae</taxon>
        <taxon>Agathobacter</taxon>
    </lineage>
</organism>
<evidence type="ECO:0000256" key="10">
    <source>
        <dbReference type="RuleBase" id="RU003835"/>
    </source>
</evidence>
<dbReference type="InterPro" id="IPR011245">
    <property type="entry name" value="Butyrate_kin"/>
</dbReference>
<keyword evidence="3 9" id="KW-0963">Cytoplasm</keyword>
<keyword evidence="6 9" id="KW-0418">Kinase</keyword>
<proteinExistence type="inferred from homology"/>
<evidence type="ECO:0000256" key="3">
    <source>
        <dbReference type="ARBA" id="ARBA00022490"/>
    </source>
</evidence>
<dbReference type="GO" id="GO:0006083">
    <property type="term" value="P:acetate metabolic process"/>
    <property type="evidence" value="ECO:0007669"/>
    <property type="project" value="TreeGrafter"/>
</dbReference>
<evidence type="ECO:0000256" key="1">
    <source>
        <dbReference type="ARBA" id="ARBA00004496"/>
    </source>
</evidence>
<comment type="similarity">
    <text evidence="2 9 10">Belongs to the acetokinase family.</text>
</comment>
<evidence type="ECO:0000256" key="7">
    <source>
        <dbReference type="ARBA" id="ARBA00022840"/>
    </source>
</evidence>
<dbReference type="InterPro" id="IPR000890">
    <property type="entry name" value="Aliphatic_acid_kin_short-chain"/>
</dbReference>
<dbReference type="GO" id="GO:0008776">
    <property type="term" value="F:acetate kinase activity"/>
    <property type="evidence" value="ECO:0007669"/>
    <property type="project" value="TreeGrafter"/>
</dbReference>
<dbReference type="GO" id="GO:0047761">
    <property type="term" value="F:butyrate kinase activity"/>
    <property type="evidence" value="ECO:0007669"/>
    <property type="project" value="UniProtKB-UniRule"/>
</dbReference>
<dbReference type="CDD" id="cd24011">
    <property type="entry name" value="ASKHA_NBD_BK"/>
    <property type="match status" value="1"/>
</dbReference>
<keyword evidence="4 9" id="KW-0808">Transferase</keyword>
<dbReference type="GO" id="GO:0005524">
    <property type="term" value="F:ATP binding"/>
    <property type="evidence" value="ECO:0007669"/>
    <property type="project" value="UniProtKB-KW"/>
</dbReference>
<evidence type="ECO:0000256" key="8">
    <source>
        <dbReference type="ARBA" id="ARBA00048596"/>
    </source>
</evidence>
<accession>A0A2G3DZE8</accession>
<gene>
    <name evidence="9 11" type="primary">buk</name>
    <name evidence="11" type="ORF">CSX02_12570</name>
</gene>
<protein>
    <recommendedName>
        <fullName evidence="9">Probable butyrate kinase</fullName>
        <shortName evidence="9">BK</shortName>
        <ecNumber evidence="9">2.7.2.7</ecNumber>
    </recommendedName>
    <alternativeName>
        <fullName evidence="9">Branched-chain carboxylic acid kinase</fullName>
    </alternativeName>
</protein>
<keyword evidence="5 9" id="KW-0547">Nucleotide-binding</keyword>
<comment type="catalytic activity">
    <reaction evidence="8 9">
        <text>butanoate + ATP = butanoyl phosphate + ADP</text>
        <dbReference type="Rhea" id="RHEA:13585"/>
        <dbReference type="ChEBI" id="CHEBI:17968"/>
        <dbReference type="ChEBI" id="CHEBI:30616"/>
        <dbReference type="ChEBI" id="CHEBI:58079"/>
        <dbReference type="ChEBI" id="CHEBI:456216"/>
        <dbReference type="EC" id="2.7.2.7"/>
    </reaction>
</comment>
<dbReference type="Gene3D" id="3.30.420.40">
    <property type="match status" value="2"/>
</dbReference>
<reference evidence="11 12" key="1">
    <citation type="submission" date="2017-10" db="EMBL/GenBank/DDBJ databases">
        <title>Resolving the taxonomy of Roseburia spp., Eubacterium rectale and Agathobacter spp. through phylogenomic analysis.</title>
        <authorList>
            <person name="Sheridan P.O."/>
            <person name="Walker A.W."/>
            <person name="Duncan S.H."/>
            <person name="Scott K.P."/>
            <person name="Toole P.W.O."/>
            <person name="Luis P."/>
            <person name="Flint H.J."/>
        </authorList>
    </citation>
    <scope>NUCLEOTIDE SEQUENCE [LARGE SCALE GENOMIC DNA]</scope>
    <source>
        <strain evidence="11 12">JK623</strain>
    </source>
</reference>
<dbReference type="SUPFAM" id="SSF53067">
    <property type="entry name" value="Actin-like ATPase domain"/>
    <property type="match status" value="2"/>
</dbReference>
<evidence type="ECO:0000256" key="6">
    <source>
        <dbReference type="ARBA" id="ARBA00022777"/>
    </source>
</evidence>
<evidence type="ECO:0000256" key="2">
    <source>
        <dbReference type="ARBA" id="ARBA00008748"/>
    </source>
</evidence>
<dbReference type="PROSITE" id="PS01076">
    <property type="entry name" value="ACETATE_KINASE_2"/>
    <property type="match status" value="1"/>
</dbReference>
<dbReference type="InterPro" id="IPR023865">
    <property type="entry name" value="Aliphatic_acid_kinase_CS"/>
</dbReference>
<dbReference type="PANTHER" id="PTHR21060:SF3">
    <property type="entry name" value="BUTYRATE KINASE 2-RELATED"/>
    <property type="match status" value="1"/>
</dbReference>
<comment type="caution">
    <text evidence="11">The sequence shown here is derived from an EMBL/GenBank/DDBJ whole genome shotgun (WGS) entry which is preliminary data.</text>
</comment>
<dbReference type="EMBL" id="PDYG01000134">
    <property type="protein sequence ID" value="PHU36408.1"/>
    <property type="molecule type" value="Genomic_DNA"/>
</dbReference>
<dbReference type="Proteomes" id="UP000224563">
    <property type="component" value="Unassembled WGS sequence"/>
</dbReference>
<dbReference type="RefSeq" id="WP_031543662.1">
    <property type="nucleotide sequence ID" value="NZ_JANSWH010000041.1"/>
</dbReference>
<dbReference type="InterPro" id="IPR043129">
    <property type="entry name" value="ATPase_NBD"/>
</dbReference>
<dbReference type="PANTHER" id="PTHR21060">
    <property type="entry name" value="ACETATE KINASE"/>
    <property type="match status" value="1"/>
</dbReference>
<dbReference type="NCBIfam" id="TIGR02707">
    <property type="entry name" value="butyr_kinase"/>
    <property type="match status" value="1"/>
</dbReference>
<evidence type="ECO:0000256" key="9">
    <source>
        <dbReference type="HAMAP-Rule" id="MF_00542"/>
    </source>
</evidence>
<comment type="subcellular location">
    <subcellularLocation>
        <location evidence="1 9">Cytoplasm</location>
    </subcellularLocation>
</comment>
<dbReference type="PIRSF" id="PIRSF036458">
    <property type="entry name" value="Butyrate_kin"/>
    <property type="match status" value="1"/>
</dbReference>
<dbReference type="EC" id="2.7.2.7" evidence="9"/>